<feature type="domain" description="Amino acid transporter transmembrane" evidence="9">
    <location>
        <begin position="8"/>
        <end position="400"/>
    </location>
</feature>
<feature type="transmembrane region" description="Helical" evidence="8">
    <location>
        <begin position="35"/>
        <end position="61"/>
    </location>
</feature>
<keyword evidence="5 8" id="KW-1133">Transmembrane helix</keyword>
<proteinExistence type="predicted"/>
<feature type="transmembrane region" description="Helical" evidence="8">
    <location>
        <begin position="273"/>
        <end position="300"/>
    </location>
</feature>
<feature type="compositionally biased region" description="Basic and acidic residues" evidence="7">
    <location>
        <begin position="920"/>
        <end position="936"/>
    </location>
</feature>
<evidence type="ECO:0000256" key="6">
    <source>
        <dbReference type="ARBA" id="ARBA00023136"/>
    </source>
</evidence>
<evidence type="ECO:0000256" key="7">
    <source>
        <dbReference type="SAM" id="MobiDB-lite"/>
    </source>
</evidence>
<feature type="compositionally biased region" description="Polar residues" evidence="7">
    <location>
        <begin position="706"/>
        <end position="723"/>
    </location>
</feature>
<evidence type="ECO:0000256" key="4">
    <source>
        <dbReference type="ARBA" id="ARBA00022970"/>
    </source>
</evidence>
<reference evidence="10 11" key="1">
    <citation type="submission" date="2024-01" db="EMBL/GenBank/DDBJ databases">
        <title>The genome of the rayed Mediterranean limpet Patella caerulea (Linnaeus, 1758).</title>
        <authorList>
            <person name="Anh-Thu Weber A."/>
            <person name="Halstead-Nussloch G."/>
        </authorList>
    </citation>
    <scope>NUCLEOTIDE SEQUENCE [LARGE SCALE GENOMIC DNA]</scope>
    <source>
        <strain evidence="10">AATW-2023a</strain>
        <tissue evidence="10">Whole specimen</tissue>
    </source>
</reference>
<dbReference type="EMBL" id="JAZGQO010000015">
    <property type="protein sequence ID" value="KAK6169172.1"/>
    <property type="molecule type" value="Genomic_DNA"/>
</dbReference>
<feature type="region of interest" description="Disordered" evidence="7">
    <location>
        <begin position="430"/>
        <end position="490"/>
    </location>
</feature>
<keyword evidence="3 8" id="KW-0812">Transmembrane</keyword>
<dbReference type="GO" id="GO:0015179">
    <property type="term" value="F:L-amino acid transmembrane transporter activity"/>
    <property type="evidence" value="ECO:0007669"/>
    <property type="project" value="TreeGrafter"/>
</dbReference>
<evidence type="ECO:0000256" key="5">
    <source>
        <dbReference type="ARBA" id="ARBA00022989"/>
    </source>
</evidence>
<feature type="compositionally biased region" description="Basic and acidic residues" evidence="7">
    <location>
        <begin position="478"/>
        <end position="490"/>
    </location>
</feature>
<sequence>MTPSENNWPYVINLSNSIIGISTLAMPYCFKQCGIVLGILILLFSTWLTLVSCQILMKAGITSRKSSYGFLAYYTYGVSGKLAVELGMIGLQIGTLIAQIVVIGDFGPSILSKIFAIENSSNLRIGLIMFLCLCVGLPLGLLKDLRAVSRASTVCVCFYVIFIFYVLSLSAPNLLSGEWYLKVSFWKNEGVFGTLSIFAYSFGCQTQLFVLYDALPEPSLKAVNGITSSAVNLCAVAYLLMGFFGYIAFHEEDITADIIKLFPQTFIADLMKLGFVISTAITIPLIMFPCRVSLYNLLFSQIHYKPKGHDDMPAQTHIPEIHFKILTLFIVIVPMIVAIIVPNVEFILSFNGATMGTLMCFIFPAIFFLKVNKGESKGLAQIVLICGVTIMLISTFSILNTVEKEHGHHIVKDTVKDIVNKLDIPDKQIEKPQVKESIEKDDQRKEPANPQAPDDDPKLKNLKTVGKDSTSRKKKKSAKNDDGIEEVGQEKEAVVNEVDVQKKDTQHVEEKLKEKEKQIEETALKQKDLLNKLEKQQQESKKILEAQKELMEELKDHKKEHVDSKVVGQKADLAQGQLGQAGVKSPQNNLAQNLPLGKSVQNNLGGQVAAQNNVGGQVPIQNNLGGQVPVQNNAGGQVPVQNNLGGQVPVQNNLGGQVPVQNNLGDQAPVQKNLGGMVQKNLGGEVPVQNNLGGQVPVQNNLGGQVPVQNNLGGQVPVQNNLGGQVPVQNKLGDQVPVQNLPARQVPVQNNLGGQVPVQNNLGGQVPVQNNLGGQIPVQNNLGGHVPVQNNLDGQVPVQNNLGGQIPLQNNLGGQVPVQNNLGGQVPVQNNPVGQVPVQSNLAGQVPVQNNFAGQVPAQSKLRDRVPIQNNLNGQDPVQNIPVQDKVLNRGRRDVKATIIKMKQETETGNEDDNEEVDDNNNKIKEDLPVDVDAKNDEMRRKLRNVDDNVNGLLSRSLLSVTAISDKEKE</sequence>
<feature type="region of interest" description="Disordered" evidence="7">
    <location>
        <begin position="706"/>
        <end position="730"/>
    </location>
</feature>
<keyword evidence="11" id="KW-1185">Reference proteome</keyword>
<feature type="transmembrane region" description="Helical" evidence="8">
    <location>
        <begin position="379"/>
        <end position="399"/>
    </location>
</feature>
<dbReference type="Proteomes" id="UP001347796">
    <property type="component" value="Unassembled WGS sequence"/>
</dbReference>
<feature type="transmembrane region" description="Helical" evidence="8">
    <location>
        <begin position="82"/>
        <end position="103"/>
    </location>
</feature>
<evidence type="ECO:0000256" key="2">
    <source>
        <dbReference type="ARBA" id="ARBA00022448"/>
    </source>
</evidence>
<evidence type="ECO:0000256" key="1">
    <source>
        <dbReference type="ARBA" id="ARBA00004141"/>
    </source>
</evidence>
<comment type="caution">
    <text evidence="10">The sequence shown here is derived from an EMBL/GenBank/DDBJ whole genome shotgun (WGS) entry which is preliminary data.</text>
</comment>
<comment type="subcellular location">
    <subcellularLocation>
        <location evidence="1">Membrane</location>
        <topology evidence="1">Multi-pass membrane protein</topology>
    </subcellularLocation>
</comment>
<keyword evidence="2" id="KW-0813">Transport</keyword>
<name>A0AAN8IZI7_PATCE</name>
<evidence type="ECO:0000256" key="3">
    <source>
        <dbReference type="ARBA" id="ARBA00022692"/>
    </source>
</evidence>
<feature type="transmembrane region" description="Helical" evidence="8">
    <location>
        <begin position="154"/>
        <end position="171"/>
    </location>
</feature>
<dbReference type="Pfam" id="PF01490">
    <property type="entry name" value="Aa_trans"/>
    <property type="match status" value="1"/>
</dbReference>
<dbReference type="InterPro" id="IPR013057">
    <property type="entry name" value="AA_transpt_TM"/>
</dbReference>
<dbReference type="GO" id="GO:0016020">
    <property type="term" value="C:membrane"/>
    <property type="evidence" value="ECO:0007669"/>
    <property type="project" value="UniProtKB-SubCell"/>
</dbReference>
<feature type="transmembrane region" description="Helical" evidence="8">
    <location>
        <begin position="321"/>
        <end position="341"/>
    </location>
</feature>
<evidence type="ECO:0000313" key="10">
    <source>
        <dbReference type="EMBL" id="KAK6169172.1"/>
    </source>
</evidence>
<feature type="transmembrane region" description="Helical" evidence="8">
    <location>
        <begin position="191"/>
        <end position="211"/>
    </location>
</feature>
<accession>A0AAN8IZI7</accession>
<dbReference type="PANTHER" id="PTHR22950:SF646">
    <property type="entry name" value="SODIUM-COUPLED NEUTRAL AMINO ACID TRANSPORTER 10-RELATED"/>
    <property type="match status" value="1"/>
</dbReference>
<feature type="compositionally biased region" description="Basic and acidic residues" evidence="7">
    <location>
        <begin position="430"/>
        <end position="447"/>
    </location>
</feature>
<feature type="transmembrane region" description="Helical" evidence="8">
    <location>
        <begin position="123"/>
        <end position="142"/>
    </location>
</feature>
<evidence type="ECO:0000313" key="11">
    <source>
        <dbReference type="Proteomes" id="UP001347796"/>
    </source>
</evidence>
<keyword evidence="4" id="KW-0029">Amino-acid transport</keyword>
<protein>
    <recommendedName>
        <fullName evidence="9">Amino acid transporter transmembrane domain-containing protein</fullName>
    </recommendedName>
</protein>
<dbReference type="AlphaFoldDB" id="A0AAN8IZI7"/>
<gene>
    <name evidence="10" type="ORF">SNE40_020272</name>
</gene>
<evidence type="ECO:0000256" key="8">
    <source>
        <dbReference type="SAM" id="Phobius"/>
    </source>
</evidence>
<dbReference type="PANTHER" id="PTHR22950">
    <property type="entry name" value="AMINO ACID TRANSPORTER"/>
    <property type="match status" value="1"/>
</dbReference>
<feature type="compositionally biased region" description="Acidic residues" evidence="7">
    <location>
        <begin position="908"/>
        <end position="919"/>
    </location>
</feature>
<feature type="transmembrane region" description="Helical" evidence="8">
    <location>
        <begin position="223"/>
        <end position="249"/>
    </location>
</feature>
<feature type="compositionally biased region" description="Basic and acidic residues" evidence="7">
    <location>
        <begin position="455"/>
        <end position="471"/>
    </location>
</feature>
<feature type="transmembrane region" description="Helical" evidence="8">
    <location>
        <begin position="347"/>
        <end position="367"/>
    </location>
</feature>
<evidence type="ECO:0000259" key="9">
    <source>
        <dbReference type="Pfam" id="PF01490"/>
    </source>
</evidence>
<feature type="compositionally biased region" description="Polar residues" evidence="7">
    <location>
        <begin position="630"/>
        <end position="665"/>
    </location>
</feature>
<keyword evidence="6 8" id="KW-0472">Membrane</keyword>
<feature type="region of interest" description="Disordered" evidence="7">
    <location>
        <begin position="630"/>
        <end position="671"/>
    </location>
</feature>
<organism evidence="10 11">
    <name type="scientific">Patella caerulea</name>
    <name type="common">Rayed Mediterranean limpet</name>
    <dbReference type="NCBI Taxonomy" id="87958"/>
    <lineage>
        <taxon>Eukaryota</taxon>
        <taxon>Metazoa</taxon>
        <taxon>Spiralia</taxon>
        <taxon>Lophotrochozoa</taxon>
        <taxon>Mollusca</taxon>
        <taxon>Gastropoda</taxon>
        <taxon>Patellogastropoda</taxon>
        <taxon>Patelloidea</taxon>
        <taxon>Patellidae</taxon>
        <taxon>Patella</taxon>
    </lineage>
</organism>
<feature type="region of interest" description="Disordered" evidence="7">
    <location>
        <begin position="495"/>
        <end position="514"/>
    </location>
</feature>
<feature type="region of interest" description="Disordered" evidence="7">
    <location>
        <begin position="903"/>
        <end position="936"/>
    </location>
</feature>